<dbReference type="GO" id="GO:0051082">
    <property type="term" value="F:unfolded protein binding"/>
    <property type="evidence" value="ECO:0007669"/>
    <property type="project" value="UniProtKB-UniRule"/>
</dbReference>
<dbReference type="AlphaFoldDB" id="A0A7C5YV17"/>
<dbReference type="GO" id="GO:0042026">
    <property type="term" value="P:protein refolding"/>
    <property type="evidence" value="ECO:0007669"/>
    <property type="project" value="UniProtKB-UniRule"/>
</dbReference>
<evidence type="ECO:0000313" key="10">
    <source>
        <dbReference type="EMBL" id="HHR92318.1"/>
    </source>
</evidence>
<comment type="caution">
    <text evidence="10">The sequence shown here is derived from an EMBL/GenBank/DDBJ whole genome shotgun (WGS) entry which is preliminary data.</text>
</comment>
<evidence type="ECO:0000256" key="7">
    <source>
        <dbReference type="RuleBase" id="RU000418"/>
    </source>
</evidence>
<feature type="binding site" evidence="6">
    <location>
        <position position="50"/>
    </location>
    <ligand>
        <name>ATP</name>
        <dbReference type="ChEBI" id="CHEBI:30616"/>
    </ligand>
</feature>
<dbReference type="EMBL" id="DRVY01000066">
    <property type="protein sequence ID" value="HHR92318.1"/>
    <property type="molecule type" value="Genomic_DNA"/>
</dbReference>
<dbReference type="GO" id="GO:0140662">
    <property type="term" value="F:ATP-dependent protein folding chaperone"/>
    <property type="evidence" value="ECO:0007669"/>
    <property type="project" value="InterPro"/>
</dbReference>
<comment type="function">
    <text evidence="6 8">Together with its co-chaperonin GroES, plays an essential role in assisting protein folding. The GroEL-GroES system forms a nano-cage that allows encapsulation of the non-native substrate proteins and provides a physical environment optimized to promote and accelerate protein folding.</text>
</comment>
<feature type="binding site" evidence="6">
    <location>
        <begin position="87"/>
        <end position="91"/>
    </location>
    <ligand>
        <name>ATP</name>
        <dbReference type="ChEBI" id="CHEBI:30616"/>
    </ligand>
</feature>
<feature type="binding site" evidence="6">
    <location>
        <position position="418"/>
    </location>
    <ligand>
        <name>ATP</name>
        <dbReference type="ChEBI" id="CHEBI:30616"/>
    </ligand>
</feature>
<comment type="similarity">
    <text evidence="1 6 7">Belongs to the chaperonin (HSP60) family.</text>
</comment>
<dbReference type="NCBIfam" id="NF009487">
    <property type="entry name" value="PRK12849.1"/>
    <property type="match status" value="1"/>
</dbReference>
<accession>A0A7C5YV17</accession>
<feature type="coiled-coil region" evidence="9">
    <location>
        <begin position="342"/>
        <end position="412"/>
    </location>
</feature>
<dbReference type="PANTHER" id="PTHR45633">
    <property type="entry name" value="60 KDA HEAT SHOCK PROTEIN, MITOCHONDRIAL"/>
    <property type="match status" value="1"/>
</dbReference>
<dbReference type="NCBIfam" id="NF009488">
    <property type="entry name" value="PRK12850.1"/>
    <property type="match status" value="1"/>
</dbReference>
<feature type="binding site" evidence="6">
    <location>
        <position position="497"/>
    </location>
    <ligand>
        <name>ATP</name>
        <dbReference type="ChEBI" id="CHEBI:30616"/>
    </ligand>
</feature>
<keyword evidence="5 6" id="KW-0413">Isomerase</keyword>
<proteinExistence type="inferred from homology"/>
<dbReference type="HAMAP" id="MF_00600">
    <property type="entry name" value="CH60"/>
    <property type="match status" value="1"/>
</dbReference>
<dbReference type="InterPro" id="IPR027410">
    <property type="entry name" value="TCP-1-like_intermed_sf"/>
</dbReference>
<dbReference type="NCBIfam" id="TIGR02348">
    <property type="entry name" value="GroEL"/>
    <property type="match status" value="1"/>
</dbReference>
<keyword evidence="2 6" id="KW-0547">Nucleotide-binding</keyword>
<dbReference type="PROSITE" id="PS00296">
    <property type="entry name" value="CHAPERONINS_CPN60"/>
    <property type="match status" value="1"/>
</dbReference>
<comment type="subcellular location">
    <subcellularLocation>
        <location evidence="6">Cytoplasm</location>
    </subcellularLocation>
</comment>
<feature type="binding site" evidence="6">
    <location>
        <begin position="29"/>
        <end position="32"/>
    </location>
    <ligand>
        <name>ATP</name>
        <dbReference type="ChEBI" id="CHEBI:30616"/>
    </ligand>
</feature>
<evidence type="ECO:0000256" key="1">
    <source>
        <dbReference type="ARBA" id="ARBA00006607"/>
    </source>
</evidence>
<dbReference type="InterPro" id="IPR002423">
    <property type="entry name" value="Cpn60/GroEL/TCP-1"/>
</dbReference>
<gene>
    <name evidence="6 10" type="primary">groL</name>
    <name evidence="6" type="synonym">groEL</name>
    <name evidence="10" type="ORF">ENL96_02295</name>
</gene>
<dbReference type="InterPro" id="IPR027413">
    <property type="entry name" value="GROEL-like_equatorial_sf"/>
</dbReference>
<dbReference type="FunFam" id="3.50.7.10:FF:000001">
    <property type="entry name" value="60 kDa chaperonin"/>
    <property type="match status" value="1"/>
</dbReference>
<evidence type="ECO:0000256" key="8">
    <source>
        <dbReference type="RuleBase" id="RU000419"/>
    </source>
</evidence>
<keyword evidence="6" id="KW-0963">Cytoplasm</keyword>
<dbReference type="NCBIfam" id="NF000592">
    <property type="entry name" value="PRK00013.1"/>
    <property type="match status" value="1"/>
</dbReference>
<name>A0A7C5YV17_UNCC3</name>
<dbReference type="SUPFAM" id="SSF48592">
    <property type="entry name" value="GroEL equatorial domain-like"/>
    <property type="match status" value="1"/>
</dbReference>
<dbReference type="GO" id="GO:0005737">
    <property type="term" value="C:cytoplasm"/>
    <property type="evidence" value="ECO:0007669"/>
    <property type="project" value="UniProtKB-SubCell"/>
</dbReference>
<dbReference type="Gene3D" id="3.50.7.10">
    <property type="entry name" value="GroEL"/>
    <property type="match status" value="1"/>
</dbReference>
<dbReference type="Pfam" id="PF00118">
    <property type="entry name" value="Cpn60_TCP1"/>
    <property type="match status" value="1"/>
</dbReference>
<keyword evidence="9" id="KW-0175">Coiled coil</keyword>
<sequence>MAKGVIFDDAAKKKVLKGVNIIANTVKKTLGPKGRHIALARSFGGVHVTKDGVTVVKELAELKDPVVNTGAQLVKEAATQTSDKVGDGTTTATLLVQAIFNAGMKYIAAGANPSLIKRGIEKAAKAVIQKLNKMSKRISTKDIEELKRVATISANNDKELGELIAEVINKVGGEGVVTVEEYEGTELTSEYVEGMQIDRGFISPYFITDPERMEAVVEDPYIFITDKKLSGIKEFLPVIDKIIQTGKKNIVVVADDVEGEALATFVVNKLKGVLNILAVKAPGFGDRKKELLEDLAILTGGTVITEEMGKKLEETTLEDLGTARRVVATKDTTTFIKGGGDKSKISSRIEQIKKQIEQATSEYDKEKLQERLAKLQGGVAVIKVGGHTEAEIKELKDRVDDAIHATKAAVEEGIVAGGGVALLDARNVLKDMKGETDDENIGIKILYEALAEPIRQICLNAGRRDAEKIVAECGNGKGYDALHDEEGVDMIEAGIIDPKKVVRIEVETAVSASCQLLLTDAVIYDIPEKKEEETPALSEEALE</sequence>
<keyword evidence="3 6" id="KW-0067">ATP-binding</keyword>
<dbReference type="Gene3D" id="3.30.260.10">
    <property type="entry name" value="TCP-1-like chaperonin intermediate domain"/>
    <property type="match status" value="1"/>
</dbReference>
<dbReference type="GO" id="GO:0016853">
    <property type="term" value="F:isomerase activity"/>
    <property type="evidence" value="ECO:0007669"/>
    <property type="project" value="UniProtKB-KW"/>
</dbReference>
<dbReference type="SUPFAM" id="SSF52029">
    <property type="entry name" value="GroEL apical domain-like"/>
    <property type="match status" value="1"/>
</dbReference>
<dbReference type="InterPro" id="IPR018370">
    <property type="entry name" value="Chaperonin_Cpn60_CS"/>
</dbReference>
<keyword evidence="4 6" id="KW-0143">Chaperone</keyword>
<organism evidence="10">
    <name type="scientific">candidate division CPR3 bacterium</name>
    <dbReference type="NCBI Taxonomy" id="2268181"/>
    <lineage>
        <taxon>Bacteria</taxon>
        <taxon>Bacteria division CPR3</taxon>
    </lineage>
</organism>
<dbReference type="GO" id="GO:0005524">
    <property type="term" value="F:ATP binding"/>
    <property type="evidence" value="ECO:0007669"/>
    <property type="project" value="UniProtKB-UniRule"/>
</dbReference>
<comment type="subunit">
    <text evidence="6 8">Forms a cylinder of 14 subunits composed of two heptameric rings stacked back-to-back. Interacts with the co-chaperonin GroES.</text>
</comment>
<evidence type="ECO:0000256" key="9">
    <source>
        <dbReference type="SAM" id="Coils"/>
    </source>
</evidence>
<protein>
    <recommendedName>
        <fullName evidence="6">Chaperonin GroEL</fullName>
        <ecNumber evidence="6">5.6.1.7</ecNumber>
    </recommendedName>
    <alternativeName>
        <fullName evidence="6">60 kDa chaperonin</fullName>
    </alternativeName>
    <alternativeName>
        <fullName evidence="6">Chaperonin-60</fullName>
        <shortName evidence="6">Cpn60</shortName>
    </alternativeName>
</protein>
<dbReference type="InterPro" id="IPR027409">
    <property type="entry name" value="GroEL-like_apical_dom_sf"/>
</dbReference>
<evidence type="ECO:0000256" key="2">
    <source>
        <dbReference type="ARBA" id="ARBA00022741"/>
    </source>
</evidence>
<dbReference type="Gene3D" id="1.10.560.10">
    <property type="entry name" value="GroEL-like equatorial domain"/>
    <property type="match status" value="1"/>
</dbReference>
<dbReference type="EC" id="5.6.1.7" evidence="6"/>
<dbReference type="PRINTS" id="PR00298">
    <property type="entry name" value="CHAPERONIN60"/>
</dbReference>
<evidence type="ECO:0000256" key="4">
    <source>
        <dbReference type="ARBA" id="ARBA00023186"/>
    </source>
</evidence>
<evidence type="ECO:0000256" key="6">
    <source>
        <dbReference type="HAMAP-Rule" id="MF_00600"/>
    </source>
</evidence>
<evidence type="ECO:0000256" key="5">
    <source>
        <dbReference type="ARBA" id="ARBA00023235"/>
    </source>
</evidence>
<reference evidence="10" key="1">
    <citation type="journal article" date="2020" name="mSystems">
        <title>Genome- and Community-Level Interaction Insights into Carbon Utilization and Element Cycling Functions of Hydrothermarchaeota in Hydrothermal Sediment.</title>
        <authorList>
            <person name="Zhou Z."/>
            <person name="Liu Y."/>
            <person name="Xu W."/>
            <person name="Pan J."/>
            <person name="Luo Z.H."/>
            <person name="Li M."/>
        </authorList>
    </citation>
    <scope>NUCLEOTIDE SEQUENCE [LARGE SCALE GENOMIC DNA]</scope>
    <source>
        <strain evidence="10">SpSt-1042</strain>
    </source>
</reference>
<dbReference type="InterPro" id="IPR001844">
    <property type="entry name" value="Cpn60/GroEL"/>
</dbReference>
<dbReference type="SUPFAM" id="SSF54849">
    <property type="entry name" value="GroEL-intermediate domain like"/>
    <property type="match status" value="1"/>
</dbReference>
<dbReference type="NCBIfam" id="NF009489">
    <property type="entry name" value="PRK12851.1"/>
    <property type="match status" value="1"/>
</dbReference>
<dbReference type="CDD" id="cd03344">
    <property type="entry name" value="GroEL"/>
    <property type="match status" value="1"/>
</dbReference>
<evidence type="ECO:0000256" key="3">
    <source>
        <dbReference type="ARBA" id="ARBA00022840"/>
    </source>
</evidence>
<feature type="binding site" evidence="6">
    <location>
        <begin position="480"/>
        <end position="482"/>
    </location>
    <ligand>
        <name>ATP</name>
        <dbReference type="ChEBI" id="CHEBI:30616"/>
    </ligand>
</feature>